<name>A0AAD6ZBX7_9AGAR</name>
<dbReference type="Gene3D" id="1.10.630.10">
    <property type="entry name" value="Cytochrome P450"/>
    <property type="match status" value="1"/>
</dbReference>
<dbReference type="PANTHER" id="PTHR46300">
    <property type="entry name" value="P450, PUTATIVE (EUROFUNG)-RELATED-RELATED"/>
    <property type="match status" value="1"/>
</dbReference>
<comment type="caution">
    <text evidence="8">The sequence shown here is derived from an EMBL/GenBank/DDBJ whole genome shotgun (WGS) entry which is preliminary data.</text>
</comment>
<comment type="similarity">
    <text evidence="2">Belongs to the cytochrome P450 family.</text>
</comment>
<comment type="cofactor">
    <cofactor evidence="1">
        <name>heme</name>
        <dbReference type="ChEBI" id="CHEBI:30413"/>
    </cofactor>
</comment>
<keyword evidence="3" id="KW-0349">Heme</keyword>
<feature type="non-terminal residue" evidence="8">
    <location>
        <position position="121"/>
    </location>
</feature>
<dbReference type="InterPro" id="IPR050364">
    <property type="entry name" value="Cytochrome_P450_fung"/>
</dbReference>
<evidence type="ECO:0000256" key="6">
    <source>
        <dbReference type="ARBA" id="ARBA00023004"/>
    </source>
</evidence>
<dbReference type="EMBL" id="JARIHO010000065">
    <property type="protein sequence ID" value="KAJ7314841.1"/>
    <property type="molecule type" value="Genomic_DNA"/>
</dbReference>
<evidence type="ECO:0000256" key="3">
    <source>
        <dbReference type="ARBA" id="ARBA00022617"/>
    </source>
</evidence>
<evidence type="ECO:0000313" key="8">
    <source>
        <dbReference type="EMBL" id="KAJ7314841.1"/>
    </source>
</evidence>
<dbReference type="GO" id="GO:0004497">
    <property type="term" value="F:monooxygenase activity"/>
    <property type="evidence" value="ECO:0007669"/>
    <property type="project" value="UniProtKB-KW"/>
</dbReference>
<keyword evidence="7" id="KW-0503">Monooxygenase</keyword>
<accession>A0AAD6ZBX7</accession>
<evidence type="ECO:0000256" key="7">
    <source>
        <dbReference type="ARBA" id="ARBA00023033"/>
    </source>
</evidence>
<dbReference type="GO" id="GO:0016705">
    <property type="term" value="F:oxidoreductase activity, acting on paired donors, with incorporation or reduction of molecular oxygen"/>
    <property type="evidence" value="ECO:0007669"/>
    <property type="project" value="InterPro"/>
</dbReference>
<dbReference type="PANTHER" id="PTHR46300:SF5">
    <property type="entry name" value="CYTOCHROME P450"/>
    <property type="match status" value="1"/>
</dbReference>
<organism evidence="8 9">
    <name type="scientific">Mycena albidolilacea</name>
    <dbReference type="NCBI Taxonomy" id="1033008"/>
    <lineage>
        <taxon>Eukaryota</taxon>
        <taxon>Fungi</taxon>
        <taxon>Dikarya</taxon>
        <taxon>Basidiomycota</taxon>
        <taxon>Agaricomycotina</taxon>
        <taxon>Agaricomycetes</taxon>
        <taxon>Agaricomycetidae</taxon>
        <taxon>Agaricales</taxon>
        <taxon>Marasmiineae</taxon>
        <taxon>Mycenaceae</taxon>
        <taxon>Mycena</taxon>
    </lineage>
</organism>
<evidence type="ECO:0000256" key="2">
    <source>
        <dbReference type="ARBA" id="ARBA00010617"/>
    </source>
</evidence>
<dbReference type="AlphaFoldDB" id="A0AAD6ZBX7"/>
<protein>
    <submittedName>
        <fullName evidence="8">Uncharacterized protein</fullName>
    </submittedName>
</protein>
<sequence length="121" mass="13176">IPHRCTEDDIYRGMFILAGTIIFPNIRDARYASSETHILTGIGNMLNRGMTLAYLPKPVGNAEPYFGGKVGFGRRICIGQYPGDSSVWIAVATILASCVITNVVDKNGNIIIPPNEMTYGL</sequence>
<keyword evidence="9" id="KW-1185">Reference proteome</keyword>
<evidence type="ECO:0000313" key="9">
    <source>
        <dbReference type="Proteomes" id="UP001218218"/>
    </source>
</evidence>
<dbReference type="Proteomes" id="UP001218218">
    <property type="component" value="Unassembled WGS sequence"/>
</dbReference>
<dbReference type="GO" id="GO:0005506">
    <property type="term" value="F:iron ion binding"/>
    <property type="evidence" value="ECO:0007669"/>
    <property type="project" value="InterPro"/>
</dbReference>
<evidence type="ECO:0000256" key="4">
    <source>
        <dbReference type="ARBA" id="ARBA00022723"/>
    </source>
</evidence>
<keyword evidence="4" id="KW-0479">Metal-binding</keyword>
<proteinExistence type="inferred from homology"/>
<evidence type="ECO:0000256" key="5">
    <source>
        <dbReference type="ARBA" id="ARBA00023002"/>
    </source>
</evidence>
<feature type="non-terminal residue" evidence="8">
    <location>
        <position position="1"/>
    </location>
</feature>
<keyword evidence="5" id="KW-0560">Oxidoreductase</keyword>
<dbReference type="GO" id="GO:0020037">
    <property type="term" value="F:heme binding"/>
    <property type="evidence" value="ECO:0007669"/>
    <property type="project" value="InterPro"/>
</dbReference>
<reference evidence="8" key="1">
    <citation type="submission" date="2023-03" db="EMBL/GenBank/DDBJ databases">
        <title>Massive genome expansion in bonnet fungi (Mycena s.s.) driven by repeated elements and novel gene families across ecological guilds.</title>
        <authorList>
            <consortium name="Lawrence Berkeley National Laboratory"/>
            <person name="Harder C.B."/>
            <person name="Miyauchi S."/>
            <person name="Viragh M."/>
            <person name="Kuo A."/>
            <person name="Thoen E."/>
            <person name="Andreopoulos B."/>
            <person name="Lu D."/>
            <person name="Skrede I."/>
            <person name="Drula E."/>
            <person name="Henrissat B."/>
            <person name="Morin E."/>
            <person name="Kohler A."/>
            <person name="Barry K."/>
            <person name="LaButti K."/>
            <person name="Morin E."/>
            <person name="Salamov A."/>
            <person name="Lipzen A."/>
            <person name="Mereny Z."/>
            <person name="Hegedus B."/>
            <person name="Baldrian P."/>
            <person name="Stursova M."/>
            <person name="Weitz H."/>
            <person name="Taylor A."/>
            <person name="Grigoriev I.V."/>
            <person name="Nagy L.G."/>
            <person name="Martin F."/>
            <person name="Kauserud H."/>
        </authorList>
    </citation>
    <scope>NUCLEOTIDE SEQUENCE</scope>
    <source>
        <strain evidence="8">CBHHK002</strain>
    </source>
</reference>
<dbReference type="SUPFAM" id="SSF48264">
    <property type="entry name" value="Cytochrome P450"/>
    <property type="match status" value="1"/>
</dbReference>
<keyword evidence="6" id="KW-0408">Iron</keyword>
<gene>
    <name evidence="8" type="ORF">DFH08DRAFT_659817</name>
</gene>
<dbReference type="InterPro" id="IPR036396">
    <property type="entry name" value="Cyt_P450_sf"/>
</dbReference>
<evidence type="ECO:0000256" key="1">
    <source>
        <dbReference type="ARBA" id="ARBA00001971"/>
    </source>
</evidence>